<evidence type="ECO:0000313" key="3">
    <source>
        <dbReference type="Proteomes" id="UP000321578"/>
    </source>
</evidence>
<keyword evidence="3" id="KW-1185">Reference proteome</keyword>
<feature type="region of interest" description="Disordered" evidence="1">
    <location>
        <begin position="1"/>
        <end position="30"/>
    </location>
</feature>
<comment type="caution">
    <text evidence="2">The sequence shown here is derived from an EMBL/GenBank/DDBJ whole genome shotgun (WGS) entry which is preliminary data.</text>
</comment>
<evidence type="ECO:0000256" key="1">
    <source>
        <dbReference type="SAM" id="MobiDB-lite"/>
    </source>
</evidence>
<sequence length="83" mass="10043">MDRDDNSREKEFLGNELARKTTESNDLQNRYTQREADVELRQIQLRKDFELLASKLVMLYLTRTYKRQTTPKFYLEGCFTIRC</sequence>
<dbReference type="EMBL" id="VORO01000025">
    <property type="protein sequence ID" value="TXD87368.1"/>
    <property type="molecule type" value="Genomic_DNA"/>
</dbReference>
<dbReference type="AlphaFoldDB" id="A0A5C6ZF48"/>
<organism evidence="2 3">
    <name type="scientific">Subsaximicrobium wynnwilliamsii</name>
    <dbReference type="NCBI Taxonomy" id="291179"/>
    <lineage>
        <taxon>Bacteria</taxon>
        <taxon>Pseudomonadati</taxon>
        <taxon>Bacteroidota</taxon>
        <taxon>Flavobacteriia</taxon>
        <taxon>Flavobacteriales</taxon>
        <taxon>Flavobacteriaceae</taxon>
        <taxon>Subsaximicrobium</taxon>
    </lineage>
</organism>
<evidence type="ECO:0000313" key="2">
    <source>
        <dbReference type="EMBL" id="TXD87368.1"/>
    </source>
</evidence>
<protein>
    <submittedName>
        <fullName evidence="2">Uncharacterized protein</fullName>
    </submittedName>
</protein>
<proteinExistence type="predicted"/>
<gene>
    <name evidence="2" type="ORF">ESY86_16995</name>
</gene>
<name>A0A5C6ZF48_9FLAO</name>
<dbReference type="Proteomes" id="UP000321578">
    <property type="component" value="Unassembled WGS sequence"/>
</dbReference>
<accession>A0A5C6ZF48</accession>
<reference evidence="2 3" key="1">
    <citation type="submission" date="2019-08" db="EMBL/GenBank/DDBJ databases">
        <title>Genomes of Subsaximicrobium wynnwilliamsii strains.</title>
        <authorList>
            <person name="Bowman J.P."/>
        </authorList>
    </citation>
    <scope>NUCLEOTIDE SEQUENCE [LARGE SCALE GENOMIC DNA]</scope>
    <source>
        <strain evidence="2 3">2-80-2</strain>
    </source>
</reference>
<feature type="compositionally biased region" description="Basic and acidic residues" evidence="1">
    <location>
        <begin position="1"/>
        <end position="23"/>
    </location>
</feature>
<dbReference type="RefSeq" id="WP_147087927.1">
    <property type="nucleotide sequence ID" value="NZ_VORM01000007.1"/>
</dbReference>